<accession>A0A9X7TXX3</accession>
<dbReference type="EMBL" id="CP047409">
    <property type="protein sequence ID" value="QLL68650.1"/>
    <property type="molecule type" value="Genomic_DNA"/>
</dbReference>
<dbReference type="RefSeq" id="WP_180873050.1">
    <property type="nucleotide sequence ID" value="NZ_CP047409.1"/>
</dbReference>
<proteinExistence type="predicted"/>
<gene>
    <name evidence="1" type="ORF">GTO82_07280</name>
</gene>
<evidence type="ECO:0000313" key="1">
    <source>
        <dbReference type="EMBL" id="QLL68650.1"/>
    </source>
</evidence>
<dbReference type="Proteomes" id="UP000510788">
    <property type="component" value="Chromosome"/>
</dbReference>
<evidence type="ECO:0000313" key="2">
    <source>
        <dbReference type="Proteomes" id="UP000510788"/>
    </source>
</evidence>
<protein>
    <submittedName>
        <fullName evidence="1">Uncharacterized protein</fullName>
    </submittedName>
</protein>
<organism evidence="1 2">
    <name type="scientific">Lactobacillus johnsonii</name>
    <dbReference type="NCBI Taxonomy" id="33959"/>
    <lineage>
        <taxon>Bacteria</taxon>
        <taxon>Bacillati</taxon>
        <taxon>Bacillota</taxon>
        <taxon>Bacilli</taxon>
        <taxon>Lactobacillales</taxon>
        <taxon>Lactobacillaceae</taxon>
        <taxon>Lactobacillus</taxon>
    </lineage>
</organism>
<reference evidence="1 2" key="1">
    <citation type="submission" date="2020-01" db="EMBL/GenBank/DDBJ databases">
        <title>Complete and circular genome sequences of six lactobacillus isolates from horses.</title>
        <authorList>
            <person name="Hassan H.M."/>
        </authorList>
    </citation>
    <scope>NUCLEOTIDE SEQUENCE [LARGE SCALE GENOMIC DNA]</scope>
    <source>
        <strain evidence="1 2">3DG</strain>
    </source>
</reference>
<sequence length="157" mass="18334">MKLNSTNITTVIAIAAIVSPVLVQIIKSFFDYRLNKREFDLKQSIRDDNKRERDSKIKKQDREQYVHALLDFVSAINECVVLYSNSATIKDRFVKRREAVNLGLMLLPYLQTNDQKIILSVIEELDKHDPNFNDLHAQSKKVNSEILRLLNKQYIKD</sequence>
<dbReference type="AlphaFoldDB" id="A0A9X7TXX3"/>
<name>A0A9X7TXX3_LACJH</name>